<name>A0ABY1AY32_9HYPH</name>
<sequence length="79" mass="8851">MHRSIPLLCSPELFKLVDEPLRQIGLSIEQVLDGKASSRIRFAGMSPQALSFAKMGVIEQNLNDADIRAILQKMLVTWN</sequence>
<protein>
    <submittedName>
        <fullName evidence="1">Uncharacterized protein</fullName>
    </submittedName>
</protein>
<evidence type="ECO:0000313" key="1">
    <source>
        <dbReference type="EMBL" id="SEP30203.1"/>
    </source>
</evidence>
<dbReference type="EMBL" id="FOCV01000075">
    <property type="protein sequence ID" value="SEP30203.1"/>
    <property type="molecule type" value="Genomic_DNA"/>
</dbReference>
<keyword evidence="2" id="KW-1185">Reference proteome</keyword>
<organism evidence="1 2">
    <name type="scientific">Rhizobium tibeticum</name>
    <dbReference type="NCBI Taxonomy" id="501024"/>
    <lineage>
        <taxon>Bacteria</taxon>
        <taxon>Pseudomonadati</taxon>
        <taxon>Pseudomonadota</taxon>
        <taxon>Alphaproteobacteria</taxon>
        <taxon>Hyphomicrobiales</taxon>
        <taxon>Rhizobiaceae</taxon>
        <taxon>Rhizobium/Agrobacterium group</taxon>
        <taxon>Rhizobium</taxon>
    </lineage>
</organism>
<evidence type="ECO:0000313" key="2">
    <source>
        <dbReference type="Proteomes" id="UP000198939"/>
    </source>
</evidence>
<accession>A0ABY1AY32</accession>
<dbReference type="Proteomes" id="UP000198939">
    <property type="component" value="Unassembled WGS sequence"/>
</dbReference>
<dbReference type="RefSeq" id="WP_093041781.1">
    <property type="nucleotide sequence ID" value="NZ_FOCV01000075.1"/>
</dbReference>
<comment type="caution">
    <text evidence="1">The sequence shown here is derived from an EMBL/GenBank/DDBJ whole genome shotgun (WGS) entry which is preliminary data.</text>
</comment>
<proteinExistence type="predicted"/>
<gene>
    <name evidence="1" type="ORF">SAMN05216228_10754</name>
</gene>
<reference evidence="1 2" key="1">
    <citation type="submission" date="2016-10" db="EMBL/GenBank/DDBJ databases">
        <authorList>
            <person name="Varghese N."/>
            <person name="Submissions S."/>
        </authorList>
    </citation>
    <scope>NUCLEOTIDE SEQUENCE [LARGE SCALE GENOMIC DNA]</scope>
    <source>
        <strain evidence="1 2">CGMCC 1.7071</strain>
    </source>
</reference>